<dbReference type="Gene3D" id="3.90.550.10">
    <property type="entry name" value="Spore Coat Polysaccharide Biosynthesis Protein SpsA, Chain A"/>
    <property type="match status" value="1"/>
</dbReference>
<dbReference type="PANTHER" id="PTHR43584:SF8">
    <property type="entry name" value="N-ACETYLMURAMATE ALPHA-1-PHOSPHATE URIDYLYLTRANSFERASE"/>
    <property type="match status" value="1"/>
</dbReference>
<dbReference type="Proteomes" id="UP000460412">
    <property type="component" value="Unassembled WGS sequence"/>
</dbReference>
<protein>
    <submittedName>
        <fullName evidence="4">NTP transferase domain-containing protein</fullName>
    </submittedName>
</protein>
<keyword evidence="5" id="KW-1185">Reference proteome</keyword>
<comment type="caution">
    <text evidence="4">The sequence shown here is derived from an EMBL/GenBank/DDBJ whole genome shotgun (WGS) entry which is preliminary data.</text>
</comment>
<keyword evidence="1 4" id="KW-0808">Transferase</keyword>
<sequence length="262" mass="30489">MKAVILAAGQGTRLKKYTENLPKGMLTFMGKTIISRQIEMYRKCGIEDIIVVRGFAAEKISYEGVRYYTNEDYANTNMVESLMTAKIEFDEDMLVSYSDILFEEEMLRTMMKASADYVVAVDDNWKEYWKKRYGRIDYDTESLSIDENNHIVELGLENPKVQDIDARYVGLLKFSKEGLKSIEALMENAYRKYEDEPWQQSGKPVRKAYMTDLLNALIESGKKVEAKRFCNGWIEFDTNEDYEKACEWAENGNIQELIEFTI</sequence>
<dbReference type="PANTHER" id="PTHR43584">
    <property type="entry name" value="NUCLEOTIDYL TRANSFERASE"/>
    <property type="match status" value="1"/>
</dbReference>
<dbReference type="AlphaFoldDB" id="A0A7X3SJ19"/>
<dbReference type="InterPro" id="IPR025877">
    <property type="entry name" value="MobA-like_NTP_Trfase"/>
</dbReference>
<dbReference type="RefSeq" id="WP_159751053.1">
    <property type="nucleotide sequence ID" value="NZ_WUQX01000001.1"/>
</dbReference>
<dbReference type="InterPro" id="IPR029044">
    <property type="entry name" value="Nucleotide-diphossugar_trans"/>
</dbReference>
<feature type="domain" description="MobA-like NTP transferase" evidence="3">
    <location>
        <begin position="3"/>
        <end position="123"/>
    </location>
</feature>
<dbReference type="EMBL" id="WUQX01000001">
    <property type="protein sequence ID" value="MXP75866.1"/>
    <property type="molecule type" value="Genomic_DNA"/>
</dbReference>
<proteinExistence type="predicted"/>
<dbReference type="SUPFAM" id="SSF53448">
    <property type="entry name" value="Nucleotide-diphospho-sugar transferases"/>
    <property type="match status" value="1"/>
</dbReference>
<dbReference type="CDD" id="cd02523">
    <property type="entry name" value="PC_cytidylyltransferase"/>
    <property type="match status" value="1"/>
</dbReference>
<accession>A0A7X3SJ19</accession>
<evidence type="ECO:0000256" key="2">
    <source>
        <dbReference type="ARBA" id="ARBA00022695"/>
    </source>
</evidence>
<name>A0A7X3SJ19_9FIRM</name>
<evidence type="ECO:0000313" key="5">
    <source>
        <dbReference type="Proteomes" id="UP000460412"/>
    </source>
</evidence>
<organism evidence="4 5">
    <name type="scientific">Sporofaciens musculi</name>
    <dbReference type="NCBI Taxonomy" id="2681861"/>
    <lineage>
        <taxon>Bacteria</taxon>
        <taxon>Bacillati</taxon>
        <taxon>Bacillota</taxon>
        <taxon>Clostridia</taxon>
        <taxon>Lachnospirales</taxon>
        <taxon>Lachnospiraceae</taxon>
        <taxon>Sporofaciens</taxon>
    </lineage>
</organism>
<gene>
    <name evidence="4" type="ORF">GN277_10875</name>
</gene>
<evidence type="ECO:0000259" key="3">
    <source>
        <dbReference type="Pfam" id="PF12804"/>
    </source>
</evidence>
<dbReference type="GO" id="GO:0016779">
    <property type="term" value="F:nucleotidyltransferase activity"/>
    <property type="evidence" value="ECO:0007669"/>
    <property type="project" value="UniProtKB-KW"/>
</dbReference>
<evidence type="ECO:0000256" key="1">
    <source>
        <dbReference type="ARBA" id="ARBA00022679"/>
    </source>
</evidence>
<dbReference type="Pfam" id="PF12804">
    <property type="entry name" value="NTP_transf_3"/>
    <property type="match status" value="1"/>
</dbReference>
<reference evidence="4 5" key="1">
    <citation type="submission" date="2019-12" db="EMBL/GenBank/DDBJ databases">
        <title>Sporaefaciens musculi gen. nov., sp. nov., a novel bacterium isolated from the caecum of an obese mouse.</title>
        <authorList>
            <person name="Rasmussen T.S."/>
            <person name="Streidl T."/>
            <person name="Hitch T.C.A."/>
            <person name="Wortmann E."/>
            <person name="Deptula P."/>
            <person name="Hansen M."/>
            <person name="Nielsen D.S."/>
            <person name="Clavel T."/>
            <person name="Vogensen F.K."/>
        </authorList>
    </citation>
    <scope>NUCLEOTIDE SEQUENCE [LARGE SCALE GENOMIC DNA]</scope>
    <source>
        <strain evidence="4 5">WCA-9-b2</strain>
    </source>
</reference>
<dbReference type="InterPro" id="IPR050065">
    <property type="entry name" value="GlmU-like"/>
</dbReference>
<keyword evidence="2" id="KW-0548">Nucleotidyltransferase</keyword>
<evidence type="ECO:0000313" key="4">
    <source>
        <dbReference type="EMBL" id="MXP75866.1"/>
    </source>
</evidence>